<accession>A0A347ZUA7</accession>
<evidence type="ECO:0000313" key="2">
    <source>
        <dbReference type="EMBL" id="REG10527.1"/>
    </source>
</evidence>
<sequence>MKNILFKIIQVVLIILTFLMVVFYIQTVYSFAEKLQTTILQVVIGILALAFLIASYLFGPGIVEIFIIDPTNDHDLKLPLIFTFALSIPLLIYFLFFKGVDFSGIDPKLDLISKVQLEGFWLSFWKSFYAIPIFFLISRFFNNSGDKIESGYQWALGNSNRGYRSATQKEVWNHNNRSSRSWDENQTLKTNIIFAVLVLGFYALTFLEDSPASTHIFRFIALVLAGGFSAGYLFSLSKAVGYDLETNDFDKVDESPIPFFASAISIIAMLGMGLILLISYLIKKELLFSLNYLWIPMMIAPLAWLLKNILTNKKEQRVREDSLVPYYQDNPDVLSLWAFNLYQEIEKGDSTYTFLKDSQLYRQVAERCNDLISQRSYILYSDDLMEQTEALMVALVRGESISIVVPAVYDQRTFLIETAQKLYFYYVNEMNRPIHHEIQEKISGY</sequence>
<gene>
    <name evidence="2" type="ORF">DFR64_0386</name>
</gene>
<feature type="transmembrane region" description="Helical" evidence="1">
    <location>
        <begin position="216"/>
        <end position="236"/>
    </location>
</feature>
<evidence type="ECO:0000256" key="1">
    <source>
        <dbReference type="SAM" id="Phobius"/>
    </source>
</evidence>
<feature type="transmembrane region" description="Helical" evidence="1">
    <location>
        <begin position="288"/>
        <end position="306"/>
    </location>
</feature>
<organism evidence="2 3">
    <name type="scientific">Pelolinea submarina</name>
    <dbReference type="NCBI Taxonomy" id="913107"/>
    <lineage>
        <taxon>Bacteria</taxon>
        <taxon>Bacillati</taxon>
        <taxon>Chloroflexota</taxon>
        <taxon>Anaerolineae</taxon>
        <taxon>Anaerolineales</taxon>
        <taxon>Anaerolineaceae</taxon>
        <taxon>Pelolinea</taxon>
    </lineage>
</organism>
<dbReference type="Proteomes" id="UP000256388">
    <property type="component" value="Unassembled WGS sequence"/>
</dbReference>
<feature type="transmembrane region" description="Helical" evidence="1">
    <location>
        <begin position="257"/>
        <end position="282"/>
    </location>
</feature>
<dbReference type="AlphaFoldDB" id="A0A347ZUA7"/>
<feature type="transmembrane region" description="Helical" evidence="1">
    <location>
        <begin position="120"/>
        <end position="141"/>
    </location>
</feature>
<proteinExistence type="predicted"/>
<dbReference type="RefSeq" id="WP_116223703.1">
    <property type="nucleotide sequence ID" value="NZ_AP018437.1"/>
</dbReference>
<keyword evidence="1" id="KW-1133">Transmembrane helix</keyword>
<comment type="caution">
    <text evidence="2">The sequence shown here is derived from an EMBL/GenBank/DDBJ whole genome shotgun (WGS) entry which is preliminary data.</text>
</comment>
<evidence type="ECO:0000313" key="3">
    <source>
        <dbReference type="Proteomes" id="UP000256388"/>
    </source>
</evidence>
<feature type="transmembrane region" description="Helical" evidence="1">
    <location>
        <begin position="80"/>
        <end position="100"/>
    </location>
</feature>
<keyword evidence="3" id="KW-1185">Reference proteome</keyword>
<feature type="transmembrane region" description="Helical" evidence="1">
    <location>
        <begin position="12"/>
        <end position="32"/>
    </location>
</feature>
<feature type="transmembrane region" description="Helical" evidence="1">
    <location>
        <begin position="38"/>
        <end position="59"/>
    </location>
</feature>
<keyword evidence="1" id="KW-0472">Membrane</keyword>
<protein>
    <submittedName>
        <fullName evidence="2">Uncharacterized protein</fullName>
    </submittedName>
</protein>
<reference evidence="2 3" key="1">
    <citation type="submission" date="2018-08" db="EMBL/GenBank/DDBJ databases">
        <title>Genomic Encyclopedia of Type Strains, Phase IV (KMG-IV): sequencing the most valuable type-strain genomes for metagenomic binning, comparative biology and taxonomic classification.</title>
        <authorList>
            <person name="Goeker M."/>
        </authorList>
    </citation>
    <scope>NUCLEOTIDE SEQUENCE [LARGE SCALE GENOMIC DNA]</scope>
    <source>
        <strain evidence="2 3">DSM 23923</strain>
    </source>
</reference>
<name>A0A347ZUA7_9CHLR</name>
<keyword evidence="1" id="KW-0812">Transmembrane</keyword>
<dbReference type="EMBL" id="QUMS01000001">
    <property type="protein sequence ID" value="REG10527.1"/>
    <property type="molecule type" value="Genomic_DNA"/>
</dbReference>
<feature type="transmembrane region" description="Helical" evidence="1">
    <location>
        <begin position="187"/>
        <end position="204"/>
    </location>
</feature>